<reference evidence="2" key="2">
    <citation type="submission" date="2023-06" db="EMBL/GenBank/DDBJ databases">
        <authorList>
            <consortium name="Lawrence Berkeley National Laboratory"/>
            <person name="Haridas S."/>
            <person name="Hensen N."/>
            <person name="Bonometti L."/>
            <person name="Westerberg I."/>
            <person name="Brannstrom I.O."/>
            <person name="Guillou S."/>
            <person name="Cros-Aarteil S."/>
            <person name="Calhoun S."/>
            <person name="Kuo A."/>
            <person name="Mondo S."/>
            <person name="Pangilinan J."/>
            <person name="Riley R."/>
            <person name="Labutti K."/>
            <person name="Andreopoulos B."/>
            <person name="Lipzen A."/>
            <person name="Chen C."/>
            <person name="Yanf M."/>
            <person name="Daum C."/>
            <person name="Ng V."/>
            <person name="Clum A."/>
            <person name="Steindorff A."/>
            <person name="Ohm R."/>
            <person name="Martin F."/>
            <person name="Silar P."/>
            <person name="Natvig D."/>
            <person name="Lalanne C."/>
            <person name="Gautier V."/>
            <person name="Ament-Velasquez S.L."/>
            <person name="Kruys A."/>
            <person name="Hutchinson M.I."/>
            <person name="Powell A.J."/>
            <person name="Barry K."/>
            <person name="Miller A.N."/>
            <person name="Grigoriev I.V."/>
            <person name="Debuchy R."/>
            <person name="Gladieux P."/>
            <person name="Thoren M.H."/>
            <person name="Johannesson H."/>
        </authorList>
    </citation>
    <scope>NUCLEOTIDE SEQUENCE</scope>
    <source>
        <strain evidence="2">SMH4131-1</strain>
    </source>
</reference>
<sequence>MSGQRPGTSRIGSNITLGGIFPRYENGLVGQGSSARVTQASHHSLPSGTGSGLFPHFRFGRSSPIASEASGLDPVSTESQPLTEYRHRTFSFESPPDSPELTLMPNKGGLEIMSPVAQRQNLADMILDLDLKDARYRARSTSSSYPSEGVRSPELTVSPPMTFGRRILFGLEAYGFSKAHLSLFRSSDSSSQIFLDSALGTQTASEENTRADEATVDGQSQTPLAKGDEHAGCSSGKDQPPADTDPANCEREENMTGPAPITSNAESPICSAKETAPRFPSPGLANLSTTTAPQTPTSPDIHPNGTHSDPISVVNLSTECLPRVSTNPQERPSLDSSHNSYNYNYYDPALPRPGIGKTTSSGNSKNAGPSRRPFSRKGIKSRINSMQQIMFPDPVKVKKWFARQFRAGRKGSKVMVTKVKDRRPKGKRAVDGHGNHAKNGRLSKKKQAKSDVNKSIRIRLLGAAAVMSLSLFGMATQAQTQAPVQVQMQARDREVAVVVEADVKQEQEREQERERERPVGVGVVVEAID</sequence>
<dbReference type="Proteomes" id="UP001286456">
    <property type="component" value="Unassembled WGS sequence"/>
</dbReference>
<evidence type="ECO:0000313" key="2">
    <source>
        <dbReference type="EMBL" id="KAK3324269.1"/>
    </source>
</evidence>
<protein>
    <submittedName>
        <fullName evidence="2">Uncharacterized protein</fullName>
    </submittedName>
</protein>
<feature type="compositionally biased region" description="Polar residues" evidence="1">
    <location>
        <begin position="32"/>
        <end position="48"/>
    </location>
</feature>
<feature type="region of interest" description="Disordered" evidence="1">
    <location>
        <begin position="420"/>
        <end position="451"/>
    </location>
</feature>
<feature type="compositionally biased region" description="Low complexity" evidence="1">
    <location>
        <begin position="288"/>
        <end position="299"/>
    </location>
</feature>
<evidence type="ECO:0000256" key="1">
    <source>
        <dbReference type="SAM" id="MobiDB-lite"/>
    </source>
</evidence>
<feature type="compositionally biased region" description="Basic residues" evidence="1">
    <location>
        <begin position="435"/>
        <end position="447"/>
    </location>
</feature>
<gene>
    <name evidence="2" type="ORF">B0T19DRAFT_402512</name>
</gene>
<accession>A0AAE0IFZ1</accession>
<name>A0AAE0IFZ1_9PEZI</name>
<feature type="compositionally biased region" description="Polar residues" evidence="1">
    <location>
        <begin position="357"/>
        <end position="367"/>
    </location>
</feature>
<organism evidence="2 3">
    <name type="scientific">Cercophora scortea</name>
    <dbReference type="NCBI Taxonomy" id="314031"/>
    <lineage>
        <taxon>Eukaryota</taxon>
        <taxon>Fungi</taxon>
        <taxon>Dikarya</taxon>
        <taxon>Ascomycota</taxon>
        <taxon>Pezizomycotina</taxon>
        <taxon>Sordariomycetes</taxon>
        <taxon>Sordariomycetidae</taxon>
        <taxon>Sordariales</taxon>
        <taxon>Lasiosphaeriaceae</taxon>
        <taxon>Cercophora</taxon>
    </lineage>
</organism>
<dbReference type="EMBL" id="JAUEPO010000004">
    <property type="protein sequence ID" value="KAK3324269.1"/>
    <property type="molecule type" value="Genomic_DNA"/>
</dbReference>
<keyword evidence="3" id="KW-1185">Reference proteome</keyword>
<comment type="caution">
    <text evidence="2">The sequence shown here is derived from an EMBL/GenBank/DDBJ whole genome shotgun (WGS) entry which is preliminary data.</text>
</comment>
<proteinExistence type="predicted"/>
<evidence type="ECO:0000313" key="3">
    <source>
        <dbReference type="Proteomes" id="UP001286456"/>
    </source>
</evidence>
<dbReference type="AlphaFoldDB" id="A0AAE0IFZ1"/>
<feature type="region of interest" description="Disordered" evidence="1">
    <location>
        <begin position="32"/>
        <end position="51"/>
    </location>
</feature>
<reference evidence="2" key="1">
    <citation type="journal article" date="2023" name="Mol. Phylogenet. Evol.">
        <title>Genome-scale phylogeny and comparative genomics of the fungal order Sordariales.</title>
        <authorList>
            <person name="Hensen N."/>
            <person name="Bonometti L."/>
            <person name="Westerberg I."/>
            <person name="Brannstrom I.O."/>
            <person name="Guillou S."/>
            <person name="Cros-Aarteil S."/>
            <person name="Calhoun S."/>
            <person name="Haridas S."/>
            <person name="Kuo A."/>
            <person name="Mondo S."/>
            <person name="Pangilinan J."/>
            <person name="Riley R."/>
            <person name="LaButti K."/>
            <person name="Andreopoulos B."/>
            <person name="Lipzen A."/>
            <person name="Chen C."/>
            <person name="Yan M."/>
            <person name="Daum C."/>
            <person name="Ng V."/>
            <person name="Clum A."/>
            <person name="Steindorff A."/>
            <person name="Ohm R.A."/>
            <person name="Martin F."/>
            <person name="Silar P."/>
            <person name="Natvig D.O."/>
            <person name="Lalanne C."/>
            <person name="Gautier V."/>
            <person name="Ament-Velasquez S.L."/>
            <person name="Kruys A."/>
            <person name="Hutchinson M.I."/>
            <person name="Powell A.J."/>
            <person name="Barry K."/>
            <person name="Miller A.N."/>
            <person name="Grigoriev I.V."/>
            <person name="Debuchy R."/>
            <person name="Gladieux P."/>
            <person name="Hiltunen Thoren M."/>
            <person name="Johannesson H."/>
        </authorList>
    </citation>
    <scope>NUCLEOTIDE SEQUENCE</scope>
    <source>
        <strain evidence="2">SMH4131-1</strain>
    </source>
</reference>
<feature type="region of interest" description="Disordered" evidence="1">
    <location>
        <begin position="348"/>
        <end position="377"/>
    </location>
</feature>
<feature type="region of interest" description="Disordered" evidence="1">
    <location>
        <begin position="202"/>
        <end position="312"/>
    </location>
</feature>